<keyword evidence="3" id="KW-0964">Secreted</keyword>
<gene>
    <name evidence="10" type="primary">LOC112218702</name>
</gene>
<keyword evidence="8" id="KW-1133">Transmembrane helix</keyword>
<keyword evidence="6" id="KW-1015">Disulfide bond</keyword>
<feature type="transmembrane region" description="Helical" evidence="8">
    <location>
        <begin position="6"/>
        <end position="26"/>
    </location>
</feature>
<evidence type="ECO:0000256" key="4">
    <source>
        <dbReference type="ARBA" id="ARBA00022729"/>
    </source>
</evidence>
<keyword evidence="8" id="KW-0812">Transmembrane</keyword>
<sequence>MLTVRIGLLPIIAVLGIIFFAVFLIMRSQSHTLSWYPEFPGPEWLQVPNVPKETTSRQRPCGIPKPCPEGDFSFLIASGAANVVGPKICMEDKMVMGYVEENVGYGINIAVVNGKTGEGMKTAFFNMYDGDIEPLVEFLESIENGSIVLIATYDDPATKLNEKARKLIRELGSSAIQSLGFRDNWVFVGGKGADVESTLEKDLPSILLFRTSPFHFEGWRHASVCAWQIVWMSVHHFKLNLEKIELLFPTGKACPLKDLSITVDNSIVSNYGVTMDNTLSFSAKINAVSRSCRFMLYNIRRVQPYLIQEVVQVLIQTLVISHLDYCNLLLPGLPACAIKPLHLIQEVAACLVFNLPKASNITQLLRTQLQLSSA</sequence>
<dbReference type="Pfam" id="PF15711">
    <property type="entry name" value="ILEI"/>
    <property type="match status" value="1"/>
</dbReference>
<dbReference type="PANTHER" id="PTHR14592">
    <property type="entry name" value="UNCHARACTERIZED FAM3"/>
    <property type="match status" value="1"/>
</dbReference>
<keyword evidence="8" id="KW-0472">Membrane</keyword>
<dbReference type="Proteomes" id="UP000694402">
    <property type="component" value="Unassembled WGS sequence"/>
</dbReference>
<keyword evidence="11" id="KW-1185">Reference proteome</keyword>
<dbReference type="GeneTree" id="ENSGT00950000183004"/>
<reference evidence="10" key="2">
    <citation type="submission" date="2025-08" db="UniProtKB">
        <authorList>
            <consortium name="Ensembl"/>
        </authorList>
    </citation>
    <scope>IDENTIFICATION</scope>
</reference>
<accession>A0AAZ3QS42</accession>
<reference evidence="10" key="3">
    <citation type="submission" date="2025-09" db="UniProtKB">
        <authorList>
            <consortium name="Ensembl"/>
        </authorList>
    </citation>
    <scope>IDENTIFICATION</scope>
</reference>
<dbReference type="GO" id="GO:0005576">
    <property type="term" value="C:extracellular region"/>
    <property type="evidence" value="ECO:0007669"/>
    <property type="project" value="UniProtKB-SubCell"/>
</dbReference>
<dbReference type="AlphaFoldDB" id="A0AAZ3QS42"/>
<evidence type="ECO:0000256" key="2">
    <source>
        <dbReference type="ARBA" id="ARBA00010905"/>
    </source>
</evidence>
<dbReference type="Ensembl" id="ENSOTST00005162819.1">
    <property type="protein sequence ID" value="ENSOTSP00005131065.1"/>
    <property type="gene ID" value="ENSOTSG00005034645.2"/>
</dbReference>
<evidence type="ECO:0000256" key="8">
    <source>
        <dbReference type="SAM" id="Phobius"/>
    </source>
</evidence>
<evidence type="ECO:0000259" key="9">
    <source>
        <dbReference type="Pfam" id="PF15711"/>
    </source>
</evidence>
<name>A0AAZ3QS42_ONCTS</name>
<proteinExistence type="inferred from homology"/>
<dbReference type="GO" id="GO:0030246">
    <property type="term" value="F:carbohydrate binding"/>
    <property type="evidence" value="ECO:0007669"/>
    <property type="project" value="UniProtKB-UniRule"/>
</dbReference>
<evidence type="ECO:0000256" key="6">
    <source>
        <dbReference type="ARBA" id="ARBA00023157"/>
    </source>
</evidence>
<comment type="similarity">
    <text evidence="2">Belongs to the FAM3 family.</text>
</comment>
<feature type="domain" description="ILEI/PANDER" evidence="9">
    <location>
        <begin position="106"/>
        <end position="193"/>
    </location>
</feature>
<dbReference type="InterPro" id="IPR039475">
    <property type="entry name" value="ILEI_FAM3C"/>
</dbReference>
<dbReference type="InterPro" id="IPR039220">
    <property type="entry name" value="FAM3"/>
</dbReference>
<keyword evidence="5 7" id="KW-0430">Lectin</keyword>
<keyword evidence="4" id="KW-0732">Signal</keyword>
<evidence type="ECO:0000256" key="1">
    <source>
        <dbReference type="ARBA" id="ARBA00004613"/>
    </source>
</evidence>
<dbReference type="InterPro" id="IPR039477">
    <property type="entry name" value="ILEI/PANDER_dom"/>
</dbReference>
<dbReference type="CDD" id="cd13940">
    <property type="entry name" value="ILEI_FAM3C"/>
    <property type="match status" value="1"/>
</dbReference>
<comment type="subcellular location">
    <subcellularLocation>
        <location evidence="1">Secreted</location>
    </subcellularLocation>
</comment>
<evidence type="ECO:0000313" key="11">
    <source>
        <dbReference type="Proteomes" id="UP000694402"/>
    </source>
</evidence>
<evidence type="ECO:0000256" key="5">
    <source>
        <dbReference type="ARBA" id="ARBA00022734"/>
    </source>
</evidence>
<evidence type="ECO:0000313" key="10">
    <source>
        <dbReference type="Ensembl" id="ENSOTSP00005131065.1"/>
    </source>
</evidence>
<organism evidence="10 11">
    <name type="scientific">Oncorhynchus tshawytscha</name>
    <name type="common">Chinook salmon</name>
    <name type="synonym">Salmo tshawytscha</name>
    <dbReference type="NCBI Taxonomy" id="74940"/>
    <lineage>
        <taxon>Eukaryota</taxon>
        <taxon>Metazoa</taxon>
        <taxon>Chordata</taxon>
        <taxon>Craniata</taxon>
        <taxon>Vertebrata</taxon>
        <taxon>Euteleostomi</taxon>
        <taxon>Actinopterygii</taxon>
        <taxon>Neopterygii</taxon>
        <taxon>Teleostei</taxon>
        <taxon>Protacanthopterygii</taxon>
        <taxon>Salmoniformes</taxon>
        <taxon>Salmonidae</taxon>
        <taxon>Salmoninae</taxon>
        <taxon>Oncorhynchus</taxon>
    </lineage>
</organism>
<dbReference type="PROSITE" id="PS52031">
    <property type="entry name" value="GG_LECTIN"/>
    <property type="match status" value="1"/>
</dbReference>
<evidence type="ECO:0000256" key="7">
    <source>
        <dbReference type="PROSITE-ProRule" id="PRU01375"/>
    </source>
</evidence>
<evidence type="ECO:0000256" key="3">
    <source>
        <dbReference type="ARBA" id="ARBA00022525"/>
    </source>
</evidence>
<protein>
    <recommendedName>
        <fullName evidence="9">ILEI/PANDER domain-containing protein</fullName>
    </recommendedName>
</protein>
<reference evidence="11" key="1">
    <citation type="journal article" date="2018" name="PLoS ONE">
        <title>Chinook salmon (Oncorhynchus tshawytscha) genome and transcriptome.</title>
        <authorList>
            <person name="Christensen K.A."/>
            <person name="Leong J.S."/>
            <person name="Sakhrani D."/>
            <person name="Biagi C.A."/>
            <person name="Minkley D.R."/>
            <person name="Withler R.E."/>
            <person name="Rondeau E.B."/>
            <person name="Koop B.F."/>
            <person name="Devlin R.H."/>
        </authorList>
    </citation>
    <scope>NUCLEOTIDE SEQUENCE [LARGE SCALE GENOMIC DNA]</scope>
</reference>